<dbReference type="PRINTS" id="PR00903">
    <property type="entry name" value="VP7CAPSID"/>
</dbReference>
<dbReference type="SUPFAM" id="SSF48345">
    <property type="entry name" value="A virus capsid protein alpha-helical domain"/>
    <property type="match status" value="1"/>
</dbReference>
<dbReference type="GO" id="GO:0039624">
    <property type="term" value="C:viral outer capsid"/>
    <property type="evidence" value="ECO:0007669"/>
    <property type="project" value="UniProtKB-KW"/>
</dbReference>
<dbReference type="SUPFAM" id="SSF49818">
    <property type="entry name" value="Viral protein domain"/>
    <property type="match status" value="1"/>
</dbReference>
<evidence type="ECO:0000256" key="4">
    <source>
        <dbReference type="ARBA" id="ARBA00022561"/>
    </source>
</evidence>
<evidence type="ECO:0000256" key="6">
    <source>
        <dbReference type="ARBA" id="ARBA00022844"/>
    </source>
</evidence>
<evidence type="ECO:0000313" key="8">
    <source>
        <dbReference type="EMBL" id="ALW83184.1"/>
    </source>
</evidence>
<dbReference type="GO" id="GO:0046789">
    <property type="term" value="F:host cell surface receptor binding"/>
    <property type="evidence" value="ECO:0007669"/>
    <property type="project" value="InterPro"/>
</dbReference>
<comment type="similarity">
    <text evidence="2">Belongs to the orbivirus VP7 family.</text>
</comment>
<keyword evidence="7" id="KW-0325">Glycoprotein</keyword>
<dbReference type="Pfam" id="PF00897">
    <property type="entry name" value="Orbi_VP7"/>
    <property type="match status" value="1"/>
</dbReference>
<dbReference type="InterPro" id="IPR023178">
    <property type="entry name" value="Orbi_VP7_capsid_C"/>
</dbReference>
<dbReference type="GO" id="GO:0019031">
    <property type="term" value="C:viral envelope"/>
    <property type="evidence" value="ECO:0007669"/>
    <property type="project" value="InterPro"/>
</dbReference>
<evidence type="ECO:0000256" key="2">
    <source>
        <dbReference type="ARBA" id="ARBA00009906"/>
    </source>
</evidence>
<dbReference type="InterPro" id="IPR023176">
    <property type="entry name" value="Orbi_VP7_capsid_N"/>
</dbReference>
<keyword evidence="6" id="KW-0946">Virion</keyword>
<dbReference type="GO" id="GO:0005198">
    <property type="term" value="F:structural molecule activity"/>
    <property type="evidence" value="ECO:0007669"/>
    <property type="project" value="InterPro"/>
</dbReference>
<organism evidence="8 9">
    <name type="scientific">Palyam virus</name>
    <dbReference type="NCBI Taxonomy" id="40059"/>
    <lineage>
        <taxon>Viruses</taxon>
        <taxon>Riboviria</taxon>
        <taxon>Orthornavirae</taxon>
        <taxon>Duplornaviricota</taxon>
        <taxon>Resentoviricetes</taxon>
        <taxon>Reovirales</taxon>
        <taxon>Sedoreoviridae</taxon>
        <taxon>Orbivirus</taxon>
        <taxon>Orbivirus palyamense</taxon>
    </lineage>
</organism>
<keyword evidence="4" id="KW-0167">Capsid protein</keyword>
<dbReference type="InterPro" id="IPR008980">
    <property type="entry name" value="Capsid_hemagglutn"/>
</dbReference>
<dbReference type="InterPro" id="IPR008935">
    <property type="entry name" value="Virus_capsid_a-hlx_vir"/>
</dbReference>
<dbReference type="GO" id="GO:0019064">
    <property type="term" value="P:fusion of virus membrane with host plasma membrane"/>
    <property type="evidence" value="ECO:0007669"/>
    <property type="project" value="InterPro"/>
</dbReference>
<dbReference type="Gene3D" id="1.10.250.10">
    <property type="entry name" value="Bluetongue Virus 10, subunit 1, domain 1"/>
    <property type="match status" value="1"/>
</dbReference>
<evidence type="ECO:0000256" key="3">
    <source>
        <dbReference type="ARBA" id="ARBA00021788"/>
    </source>
</evidence>
<name>A0A0U4BSJ2_9REOV</name>
<evidence type="ECO:0000256" key="7">
    <source>
        <dbReference type="ARBA" id="ARBA00023180"/>
    </source>
</evidence>
<comment type="subcellular location">
    <subcellularLocation>
        <location evidence="1">Virion</location>
    </subcellularLocation>
</comment>
<dbReference type="InterPro" id="IPR001803">
    <property type="entry name" value="Orbi_VP7_capsid"/>
</dbReference>
<dbReference type="Gene3D" id="1.10.170.10">
    <property type="entry name" value="Bluetongue Virus 10, subunit 1, domain 3"/>
    <property type="match status" value="1"/>
</dbReference>
<proteinExistence type="inferred from homology"/>
<protein>
    <recommendedName>
        <fullName evidence="3">Core protein VP7</fullName>
    </recommendedName>
</protein>
<keyword evidence="5" id="KW-1152">Outer capsid protein</keyword>
<evidence type="ECO:0000313" key="9">
    <source>
        <dbReference type="Proteomes" id="UP000148311"/>
    </source>
</evidence>
<dbReference type="EMBL" id="KT002594">
    <property type="protein sequence ID" value="ALW83184.1"/>
    <property type="molecule type" value="Genomic_RNA"/>
</dbReference>
<accession>A0A0U4BSJ2</accession>
<sequence length="348" mass="38089">MDAIAARRISVIEASTTLVDSRVSMDPGVMELLGIALNRYNAMSLRGVTMRPTTQQERNDMFFMCVDMTIAALGIQIGNISQTYRPSMATIGALATSEIPYTTSAMTRVVRITGMLNTYTPSRMYLPPYIAARDMQAPGRYYVPAGRSRSAVTSSNTIETSIQQGTIVQMGGTLAPRRGDAMMMYFIWQPIRVFSGANGVTQESGAGITVTVDGVEIAAGNIAVWDTVAPIVVTNPSNRDSMVRFEVLWYTTFDRTPTLVPETYEMMNRCYSYISPQWHALRATLCMRVGLPAMHPPIFAPGDRETLMALLLYSALADACDPLKPDFDMIGVAGVAPQNRAGVAQAYR</sequence>
<dbReference type="Proteomes" id="UP000148311">
    <property type="component" value="Genome"/>
</dbReference>
<evidence type="ECO:0000256" key="5">
    <source>
        <dbReference type="ARBA" id="ARBA00022770"/>
    </source>
</evidence>
<evidence type="ECO:0000256" key="1">
    <source>
        <dbReference type="ARBA" id="ARBA00004328"/>
    </source>
</evidence>
<dbReference type="Gene3D" id="2.60.120.170">
    <property type="match status" value="1"/>
</dbReference>
<reference evidence="8 9" key="1">
    <citation type="journal article" date="2016" name="Arch. Virol.">
        <title>Complete genome sequence of a Chuzan virus strain isolated for the first time in mainland China.</title>
        <authorList>
            <person name="Yang H."/>
            <person name="Xiao L."/>
            <person name="Meng J."/>
            <person name="Xiong H."/>
            <person name="Gao L."/>
            <person name="Liao D."/>
            <person name="Li H."/>
        </authorList>
    </citation>
    <scope>NUCLEOTIDE SEQUENCE [LARGE SCALE GENOMIC DNA]</scope>
    <source>
        <strain evidence="8">SZ187</strain>
    </source>
</reference>